<organism evidence="12 13">
    <name type="scientific">Gopherus agassizii</name>
    <name type="common">Agassiz's desert tortoise</name>
    <dbReference type="NCBI Taxonomy" id="38772"/>
    <lineage>
        <taxon>Eukaryota</taxon>
        <taxon>Metazoa</taxon>
        <taxon>Chordata</taxon>
        <taxon>Craniata</taxon>
        <taxon>Vertebrata</taxon>
        <taxon>Euteleostomi</taxon>
        <taxon>Archelosauria</taxon>
        <taxon>Testudinata</taxon>
        <taxon>Testudines</taxon>
        <taxon>Cryptodira</taxon>
        <taxon>Durocryptodira</taxon>
        <taxon>Testudinoidea</taxon>
        <taxon>Testudinidae</taxon>
        <taxon>Gopherus</taxon>
    </lineage>
</organism>
<dbReference type="PROSITE" id="PS00237">
    <property type="entry name" value="G_PROTEIN_RECEP_F1_1"/>
    <property type="match status" value="1"/>
</dbReference>
<dbReference type="FunFam" id="1.20.1070.10:FF:000001">
    <property type="entry name" value="Olfactory receptor"/>
    <property type="match status" value="1"/>
</dbReference>
<evidence type="ECO:0000256" key="4">
    <source>
        <dbReference type="ARBA" id="ARBA00022692"/>
    </source>
</evidence>
<dbReference type="PROSITE" id="PS50262">
    <property type="entry name" value="G_PROTEIN_RECEP_F1_2"/>
    <property type="match status" value="1"/>
</dbReference>
<dbReference type="InterPro" id="IPR017452">
    <property type="entry name" value="GPCR_Rhodpsn_7TM"/>
</dbReference>
<evidence type="ECO:0000256" key="3">
    <source>
        <dbReference type="ARBA" id="ARBA00022606"/>
    </source>
</evidence>
<dbReference type="PRINTS" id="PR00245">
    <property type="entry name" value="OLFACTORYR"/>
</dbReference>
<evidence type="ECO:0000256" key="5">
    <source>
        <dbReference type="ARBA" id="ARBA00022725"/>
    </source>
</evidence>
<sequence length="322" mass="36298">MSMWNHTTVTEFILVGFSNYPNLQVPLFLIFLGVYTITLTGNMLIILVTSIDSSLHSPMYFFLRNLATLEIGFTLVIVPKMLINLLVENKIISFAGCASQLYLLSYFGTTECCLLTAMAYDRYVAICNPLRYPDIMTRRACFQLAGASWFSGFPVATVQMIWIFSLPFCGPNQVNHFFCDIPPVMELACADTSLLEIEALIATVLFIMFPFLLVLVSYMWIITTILRMPLEEGRHKAFSTCSSHLVVVTLFYGTAISTYFQPKSSNSPETKKLISLTYTMVTPMLNPIIYSLRNKEVKGALRRTLGRKLFSEKIPNPAVVSL</sequence>
<reference evidence="13" key="1">
    <citation type="journal article" date="2017" name="PLoS ONE">
        <title>The Agassiz's desert tortoise genome provides a resource for the conservation of a threatened species.</title>
        <authorList>
            <person name="Tollis M."/>
            <person name="DeNardo D.F."/>
            <person name="Cornelius J.A."/>
            <person name="Dolby G.A."/>
            <person name="Edwards T."/>
            <person name="Henen B.T."/>
            <person name="Karl A.E."/>
            <person name="Murphy R.W."/>
            <person name="Kusumi K."/>
        </authorList>
    </citation>
    <scope>NUCLEOTIDE SEQUENCE [LARGE SCALE GENOMIC DNA]</scope>
</reference>
<dbReference type="GO" id="GO:0004984">
    <property type="term" value="F:olfactory receptor activity"/>
    <property type="evidence" value="ECO:0007669"/>
    <property type="project" value="InterPro"/>
</dbReference>
<dbReference type="CDD" id="cd15225">
    <property type="entry name" value="7tmA_OR10A-like"/>
    <property type="match status" value="1"/>
</dbReference>
<evidence type="ECO:0000259" key="11">
    <source>
        <dbReference type="PROSITE" id="PS50262"/>
    </source>
</evidence>
<keyword evidence="6 10" id="KW-1133">Transmembrane helix</keyword>
<keyword evidence="8 9" id="KW-0807">Transducer</keyword>
<evidence type="ECO:0000313" key="13">
    <source>
        <dbReference type="Proteomes" id="UP000291020"/>
    </source>
</evidence>
<keyword evidence="5 10" id="KW-0552">Olfaction</keyword>
<keyword evidence="4 9" id="KW-0812">Transmembrane</keyword>
<evidence type="ECO:0000256" key="8">
    <source>
        <dbReference type="ARBA" id="ARBA00023224"/>
    </source>
</evidence>
<reference evidence="12" key="3">
    <citation type="submission" date="2025-09" db="UniProtKB">
        <authorList>
            <consortium name="Ensembl"/>
        </authorList>
    </citation>
    <scope>IDENTIFICATION</scope>
</reference>
<evidence type="ECO:0000256" key="1">
    <source>
        <dbReference type="ARBA" id="ARBA00004651"/>
    </source>
</evidence>
<comment type="similarity">
    <text evidence="9">Belongs to the G-protein coupled receptor 1 family.</text>
</comment>
<feature type="transmembrane region" description="Helical" evidence="10">
    <location>
        <begin position="103"/>
        <end position="120"/>
    </location>
</feature>
<evidence type="ECO:0000256" key="6">
    <source>
        <dbReference type="ARBA" id="ARBA00022989"/>
    </source>
</evidence>
<evidence type="ECO:0000256" key="9">
    <source>
        <dbReference type="RuleBase" id="RU000688"/>
    </source>
</evidence>
<feature type="domain" description="G-protein coupled receptors family 1 profile" evidence="11">
    <location>
        <begin position="41"/>
        <end position="290"/>
    </location>
</feature>
<feature type="transmembrane region" description="Helical" evidence="10">
    <location>
        <begin position="27"/>
        <end position="49"/>
    </location>
</feature>
<comment type="subcellular location">
    <subcellularLocation>
        <location evidence="1 10">Cell membrane</location>
        <topology evidence="1 10">Multi-pass membrane protein</topology>
    </subcellularLocation>
</comment>
<keyword evidence="9" id="KW-0675">Receptor</keyword>
<feature type="transmembrane region" description="Helical" evidence="10">
    <location>
        <begin position="61"/>
        <end position="83"/>
    </location>
</feature>
<reference evidence="12" key="2">
    <citation type="submission" date="2025-08" db="UniProtKB">
        <authorList>
            <consortium name="Ensembl"/>
        </authorList>
    </citation>
    <scope>IDENTIFICATION</scope>
</reference>
<evidence type="ECO:0000256" key="7">
    <source>
        <dbReference type="ARBA" id="ARBA00023136"/>
    </source>
</evidence>
<dbReference type="GO" id="GO:0005886">
    <property type="term" value="C:plasma membrane"/>
    <property type="evidence" value="ECO:0007669"/>
    <property type="project" value="UniProtKB-SubCell"/>
</dbReference>
<dbReference type="GO" id="GO:0004930">
    <property type="term" value="F:G protein-coupled receptor activity"/>
    <property type="evidence" value="ECO:0007669"/>
    <property type="project" value="UniProtKB-KW"/>
</dbReference>
<keyword evidence="9" id="KW-0297">G-protein coupled receptor</keyword>
<dbReference type="PANTHER" id="PTHR26453">
    <property type="entry name" value="OLFACTORY RECEPTOR"/>
    <property type="match status" value="1"/>
</dbReference>
<dbReference type="InterPro" id="IPR000725">
    <property type="entry name" value="Olfact_rcpt"/>
</dbReference>
<dbReference type="PRINTS" id="PR00237">
    <property type="entry name" value="GPCRRHODOPSN"/>
</dbReference>
<feature type="transmembrane region" description="Helical" evidence="10">
    <location>
        <begin position="273"/>
        <end position="292"/>
    </location>
</feature>
<dbReference type="Pfam" id="PF13853">
    <property type="entry name" value="7tm_4"/>
    <property type="match status" value="1"/>
</dbReference>
<dbReference type="Gene3D" id="1.20.1070.10">
    <property type="entry name" value="Rhodopsin 7-helix transmembrane proteins"/>
    <property type="match status" value="1"/>
</dbReference>
<feature type="transmembrane region" description="Helical" evidence="10">
    <location>
        <begin position="200"/>
        <end position="221"/>
    </location>
</feature>
<accession>A0A452GWW1</accession>
<feature type="transmembrane region" description="Helical" evidence="10">
    <location>
        <begin position="242"/>
        <end position="261"/>
    </location>
</feature>
<evidence type="ECO:0000256" key="2">
    <source>
        <dbReference type="ARBA" id="ARBA00022475"/>
    </source>
</evidence>
<dbReference type="SUPFAM" id="SSF81321">
    <property type="entry name" value="Family A G protein-coupled receptor-like"/>
    <property type="match status" value="1"/>
</dbReference>
<evidence type="ECO:0000256" key="10">
    <source>
        <dbReference type="RuleBase" id="RU363047"/>
    </source>
</evidence>
<keyword evidence="13" id="KW-1185">Reference proteome</keyword>
<evidence type="ECO:0000313" key="12">
    <source>
        <dbReference type="Ensembl" id="ENSGAGP00000006599.1"/>
    </source>
</evidence>
<dbReference type="STRING" id="38772.ENSGAGP00000006599"/>
<dbReference type="InterPro" id="IPR000276">
    <property type="entry name" value="GPCR_Rhodpsn"/>
</dbReference>
<proteinExistence type="inferred from homology"/>
<dbReference type="Proteomes" id="UP000291020">
    <property type="component" value="Unassembled WGS sequence"/>
</dbReference>
<keyword evidence="7 10" id="KW-0472">Membrane</keyword>
<dbReference type="Ensembl" id="ENSGAGT00000007674.1">
    <property type="protein sequence ID" value="ENSGAGP00000006599.1"/>
    <property type="gene ID" value="ENSGAGG00000005316.1"/>
</dbReference>
<dbReference type="AlphaFoldDB" id="A0A452GWW1"/>
<keyword evidence="3 10" id="KW-0716">Sensory transduction</keyword>
<name>A0A452GWW1_9SAUR</name>
<keyword evidence="2 10" id="KW-1003">Cell membrane</keyword>
<protein>
    <recommendedName>
        <fullName evidence="10">Olfactory receptor</fullName>
    </recommendedName>
</protein>
<feature type="transmembrane region" description="Helical" evidence="10">
    <location>
        <begin position="141"/>
        <end position="164"/>
    </location>
</feature>